<dbReference type="AlphaFoldDB" id="A0A4R5NGP1"/>
<dbReference type="Pfam" id="PF22564">
    <property type="entry name" value="HAAS"/>
    <property type="match status" value="1"/>
</dbReference>
<feature type="transmembrane region" description="Helical" evidence="1">
    <location>
        <begin position="88"/>
        <end position="116"/>
    </location>
</feature>
<protein>
    <recommendedName>
        <fullName evidence="4">DUF1700 domain-containing protein</fullName>
    </recommendedName>
</protein>
<dbReference type="RefSeq" id="WP_010619084.1">
    <property type="nucleotide sequence ID" value="NZ_CP042371.1"/>
</dbReference>
<evidence type="ECO:0000256" key="1">
    <source>
        <dbReference type="SAM" id="Phobius"/>
    </source>
</evidence>
<evidence type="ECO:0000313" key="3">
    <source>
        <dbReference type="Proteomes" id="UP000294854"/>
    </source>
</evidence>
<dbReference type="STRING" id="1122149.FD44_GL001751"/>
<feature type="transmembrane region" description="Helical" evidence="1">
    <location>
        <begin position="122"/>
        <end position="145"/>
    </location>
</feature>
<gene>
    <name evidence="2" type="ORF">C5L31_001254</name>
</gene>
<keyword evidence="3" id="KW-1185">Reference proteome</keyword>
<feature type="transmembrane region" description="Helical" evidence="1">
    <location>
        <begin position="157"/>
        <end position="184"/>
    </location>
</feature>
<accession>A0A4R5NGP1</accession>
<organism evidence="2 3">
    <name type="scientific">Secundilactobacillus malefermentans</name>
    <dbReference type="NCBI Taxonomy" id="176292"/>
    <lineage>
        <taxon>Bacteria</taxon>
        <taxon>Bacillati</taxon>
        <taxon>Bacillota</taxon>
        <taxon>Bacilli</taxon>
        <taxon>Lactobacillales</taxon>
        <taxon>Lactobacillaceae</taxon>
        <taxon>Secundilactobacillus</taxon>
    </lineage>
</organism>
<name>A0A4R5NGP1_9LACO</name>
<comment type="caution">
    <text evidence="2">The sequence shown here is derived from an EMBL/GenBank/DDBJ whole genome shotgun (WGS) entry which is preliminary data.</text>
</comment>
<evidence type="ECO:0000313" key="2">
    <source>
        <dbReference type="EMBL" id="TDG73647.1"/>
    </source>
</evidence>
<keyword evidence="1" id="KW-0812">Transmembrane</keyword>
<keyword evidence="1" id="KW-0472">Membrane</keyword>
<dbReference type="Proteomes" id="UP000294854">
    <property type="component" value="Unassembled WGS sequence"/>
</dbReference>
<sequence>MNKYIKELTEYLQPLEDSERDEVINFYQEYLEDGGFDYYEACVTELGSSKQLARKVLADYSIKSLDDPQNGSSASRQRRAPKAQVKTIWLIILALLSTPVTIPIAIVVFAMLFAIIAIGAAIVVSIIAVVLAFIVTVLVAIFIGFSLITVNFWPGMFYLGAGVTGVGLTLIGIPIIIWIIRWLIRGVLSISKWLYAKIKHRDKAQERGAHK</sequence>
<dbReference type="EMBL" id="PUFO01000086">
    <property type="protein sequence ID" value="TDG73647.1"/>
    <property type="molecule type" value="Genomic_DNA"/>
</dbReference>
<proteinExistence type="predicted"/>
<keyword evidence="1" id="KW-1133">Transmembrane helix</keyword>
<evidence type="ECO:0008006" key="4">
    <source>
        <dbReference type="Google" id="ProtNLM"/>
    </source>
</evidence>
<reference evidence="2 3" key="1">
    <citation type="journal article" date="2019" name="Appl. Microbiol. Biotechnol.">
        <title>Uncovering carbohydrate metabolism through a genotype-phenotype association study of 56 lactic acid bacteria genomes.</title>
        <authorList>
            <person name="Buron-Moles G."/>
            <person name="Chailyan A."/>
            <person name="Dolejs I."/>
            <person name="Forster J."/>
            <person name="Miks M.H."/>
        </authorList>
    </citation>
    <scope>NUCLEOTIDE SEQUENCE [LARGE SCALE GENOMIC DNA]</scope>
    <source>
        <strain evidence="2 3">ATCC 49373</strain>
    </source>
</reference>